<dbReference type="OrthoDB" id="122018at2759"/>
<reference evidence="5" key="3">
    <citation type="submission" date="2018-08" db="UniProtKB">
        <authorList>
            <consortium name="EnsemblPlants"/>
        </authorList>
    </citation>
    <scope>IDENTIFICATION</scope>
    <source>
        <strain evidence="5">cv. Bd21</strain>
    </source>
</reference>
<dbReference type="Proteomes" id="UP000008810">
    <property type="component" value="Chromosome 2"/>
</dbReference>
<reference evidence="4" key="2">
    <citation type="submission" date="2017-06" db="EMBL/GenBank/DDBJ databases">
        <title>WGS assembly of Brachypodium distachyon.</title>
        <authorList>
            <consortium name="The International Brachypodium Initiative"/>
            <person name="Lucas S."/>
            <person name="Harmon-Smith M."/>
            <person name="Lail K."/>
            <person name="Tice H."/>
            <person name="Grimwood J."/>
            <person name="Bruce D."/>
            <person name="Barry K."/>
            <person name="Shu S."/>
            <person name="Lindquist E."/>
            <person name="Wang M."/>
            <person name="Pitluck S."/>
            <person name="Vogel J.P."/>
            <person name="Garvin D.F."/>
            <person name="Mockler T.C."/>
            <person name="Schmutz J."/>
            <person name="Rokhsar D."/>
            <person name="Bevan M.W."/>
        </authorList>
    </citation>
    <scope>NUCLEOTIDE SEQUENCE</scope>
    <source>
        <strain evidence="4">Bd21</strain>
    </source>
</reference>
<dbReference type="EnsemblPlants" id="KQK07167">
    <property type="protein sequence ID" value="KQK07167"/>
    <property type="gene ID" value="BRADI_2g33487v3"/>
</dbReference>
<gene>
    <name evidence="5" type="primary">LOC100822738</name>
    <name evidence="4" type="ORF">BRADI_2g33487v3</name>
</gene>
<evidence type="ECO:0000313" key="6">
    <source>
        <dbReference type="Proteomes" id="UP000008810"/>
    </source>
</evidence>
<feature type="domain" description="DUF8003" evidence="3">
    <location>
        <begin position="796"/>
        <end position="870"/>
    </location>
</feature>
<keyword evidence="1" id="KW-0472">Membrane</keyword>
<dbReference type="KEGG" id="bdi:100822738"/>
<feature type="transmembrane region" description="Helical" evidence="1">
    <location>
        <begin position="1311"/>
        <end position="1335"/>
    </location>
</feature>
<dbReference type="EMBL" id="CM000881">
    <property type="protein sequence ID" value="KQK07167.1"/>
    <property type="molecule type" value="Genomic_DNA"/>
</dbReference>
<dbReference type="InterPro" id="IPR058316">
    <property type="entry name" value="DUF8003"/>
</dbReference>
<protein>
    <recommendedName>
        <fullName evidence="3">DUF8003 domain-containing protein</fullName>
    </recommendedName>
</protein>
<evidence type="ECO:0000313" key="5">
    <source>
        <dbReference type="EnsemblPlants" id="KQK07167"/>
    </source>
</evidence>
<feature type="chain" id="PRO_5043129130" description="DUF8003 domain-containing protein" evidence="2">
    <location>
        <begin position="27"/>
        <end position="1434"/>
    </location>
</feature>
<evidence type="ECO:0000256" key="1">
    <source>
        <dbReference type="SAM" id="Phobius"/>
    </source>
</evidence>
<reference evidence="4 5" key="1">
    <citation type="journal article" date="2010" name="Nature">
        <title>Genome sequencing and analysis of the model grass Brachypodium distachyon.</title>
        <authorList>
            <consortium name="International Brachypodium Initiative"/>
        </authorList>
    </citation>
    <scope>NUCLEOTIDE SEQUENCE [LARGE SCALE GENOMIC DNA]</scope>
    <source>
        <strain evidence="4 5">Bd21</strain>
    </source>
</reference>
<name>A0A0Q3G738_BRADI</name>
<dbReference type="GeneID" id="100822738"/>
<dbReference type="Pfam" id="PF26010">
    <property type="entry name" value="DUF8003"/>
    <property type="match status" value="1"/>
</dbReference>
<dbReference type="PANTHER" id="PTHR31513">
    <property type="entry name" value="EPHRIN TYPE-B RECEPTOR"/>
    <property type="match status" value="1"/>
</dbReference>
<feature type="transmembrane region" description="Helical" evidence="1">
    <location>
        <begin position="1347"/>
        <end position="1370"/>
    </location>
</feature>
<evidence type="ECO:0000259" key="3">
    <source>
        <dbReference type="Pfam" id="PF26010"/>
    </source>
</evidence>
<feature type="signal peptide" evidence="2">
    <location>
        <begin position="1"/>
        <end position="26"/>
    </location>
</feature>
<keyword evidence="2" id="KW-0732">Signal</keyword>
<feature type="transmembrane region" description="Helical" evidence="1">
    <location>
        <begin position="876"/>
        <end position="901"/>
    </location>
</feature>
<organism evidence="4">
    <name type="scientific">Brachypodium distachyon</name>
    <name type="common">Purple false brome</name>
    <name type="synonym">Trachynia distachya</name>
    <dbReference type="NCBI Taxonomy" id="15368"/>
    <lineage>
        <taxon>Eukaryota</taxon>
        <taxon>Viridiplantae</taxon>
        <taxon>Streptophyta</taxon>
        <taxon>Embryophyta</taxon>
        <taxon>Tracheophyta</taxon>
        <taxon>Spermatophyta</taxon>
        <taxon>Magnoliopsida</taxon>
        <taxon>Liliopsida</taxon>
        <taxon>Poales</taxon>
        <taxon>Poaceae</taxon>
        <taxon>BOP clade</taxon>
        <taxon>Pooideae</taxon>
        <taxon>Stipodae</taxon>
        <taxon>Brachypodieae</taxon>
        <taxon>Brachypodium</taxon>
    </lineage>
</organism>
<dbReference type="RefSeq" id="XP_010231634.1">
    <property type="nucleotide sequence ID" value="XM_010233332.3"/>
</dbReference>
<accession>A0A0Q3G738</accession>
<sequence length="1434" mass="152782">MGPHIPLPLRRRLHLLLLALLAVASGNPSRGVYDRGDEEADAYSILTFHDYTTPPPPPALPPPPAAPAATCAGDLGGVGDFDTRCVVPTSVRLGGAGVYVSGNGSLLLVDGVALTCERPGCVFSGNLSGEIRFGRGAHVVAAWVSLAASKIILSNDALINTTALAGDPPDKTSGVPTGTYGDGGGHGGRGASCYVKKGQAQEDSWGGDTYAWPNLKTPDSYGSKGGSTSVEKDYGGGGGGVVWLFAEEIVMNGTVLADGGDGGTKGGGGSGGSIYLKAATMQGGGKISACGGNGLSGGGGGRVSIDVFSRHDDTHFFVNGGRSSGCLDNAGAAGTLYEEVPKSITVNNNNLSTQTDTVFLDPPYEPLWTNVFIKNHAKVSLPLRWSRLQAQGQISLLTQATLTFGLTHYPYSEFELLAEELLMSDSTVQVFGALRMSVKMLLMWNSSMLIDGGRDSGVATSLLEGSNLIVLRQSSVIHSNANLGIHGQGVLNLSGNGDTIGAQRLILSLFYNIRVGPGAVLQGPLINSSSDDVAPKLNCENESCPMEIFHPPEDCNLNSSLSFTLQICRVEDIDVHGHLHGTVINFNRARRVTVKPNGTISATGLGCRGGIGRGGMLSSGLSGGGGHGGKGGDGIYSGSHAGGGAAYGSADLPCELGSGSGNVSTKSSTAGGGIIVMGSLEQSLPSLFVSGSVEANGGTFTGLATKAANGGPGGGSGGTILLFVRTLSLEKGSVLSTVGGIGNNGSGGGGGGRIHFHWSDIPTGDDYVPFATIKGSILTRGGVVEGQGFPGENGTVTGKDCPKGLYGIFCKECPLGTYKNVTGSSKSLCSPCPPNELPHRAVYLNIRGGVAETPCPYKCVSDRYRMPHCFTALEELIYTFGGPWCFGLLLSGLLVILALVLSIARMKFVGTEEFPGPAPTQHGSQIDHSFPFLESLNEVLETNRAEESHCHVHRMFFMGPNTFSEPWHLPHTPPEQITEIVYEDAFNKFVDEINVLAAYQWWEGSICSILCILSYPLAWSWQQWRRRKMLQRLREFVRSEYDHSCLRSCRSRALYEGLKVAATPDLMLGYLDFFLGGDEKRPDLPTRLHQRFPMSLIFGGDGSYMAPFSLHSDSVVTSLISQAVPSSIWHRLVAGLNAQLRLVRRGNLKATFVPVLKWLETHANPGLNTYHVRVDLAWFQATALGYCQFGLVIHAVGAEEVSAELQGGSRIKIDQHLLNQNAHADSQLGYSRNNDAYMCKRITGGVLNVDNLVMLKDRRDLFHPFSLILHNTKPVGHQDLVGLVISILLLADFSLVLLTFLQLYSYSMIDVLLVLFVLPLGILAPFPAGINALFSHGPRRSAGLARVYALWNITSLVNVIVAFVCGLVHYKSSTKRHPSMQPWNLGGDETSWWLFPTGLVLCKCIQARLVDWHVSILEIQDRAVYSKDPNMFWQ</sequence>
<dbReference type="STRING" id="15368.A0A0Q3G738"/>
<dbReference type="Gramene" id="KQK07167">
    <property type="protein sequence ID" value="KQK07167"/>
    <property type="gene ID" value="BRADI_2g33487v3"/>
</dbReference>
<dbReference type="PANTHER" id="PTHR31513:SF9">
    <property type="entry name" value="TYROSINE-PROTEIN KINASE EPHRIN TYPE A_B RECEPTOR-LIKE DOMAIN-CONTAINING PROTEIN"/>
    <property type="match status" value="1"/>
</dbReference>
<evidence type="ECO:0000256" key="2">
    <source>
        <dbReference type="SAM" id="SignalP"/>
    </source>
</evidence>
<proteinExistence type="predicted"/>
<dbReference type="ExpressionAtlas" id="A0A0Q3G738">
    <property type="expression patterns" value="baseline and differential"/>
</dbReference>
<feature type="transmembrane region" description="Helical" evidence="1">
    <location>
        <begin position="1280"/>
        <end position="1305"/>
    </location>
</feature>
<keyword evidence="1" id="KW-0812">Transmembrane</keyword>
<evidence type="ECO:0000313" key="4">
    <source>
        <dbReference type="EMBL" id="KQK07167.1"/>
    </source>
</evidence>
<keyword evidence="6" id="KW-1185">Reference proteome</keyword>
<keyword evidence="1" id="KW-1133">Transmembrane helix</keyword>